<dbReference type="Proteomes" id="UP000765509">
    <property type="component" value="Unassembled WGS sequence"/>
</dbReference>
<evidence type="ECO:0000256" key="1">
    <source>
        <dbReference type="SAM" id="MobiDB-lite"/>
    </source>
</evidence>
<accession>A0A9Q3DMU8</accession>
<evidence type="ECO:0000313" key="2">
    <source>
        <dbReference type="EMBL" id="MBW0506149.1"/>
    </source>
</evidence>
<evidence type="ECO:0000313" key="3">
    <source>
        <dbReference type="Proteomes" id="UP000765509"/>
    </source>
</evidence>
<gene>
    <name evidence="2" type="ORF">O181_045864</name>
</gene>
<name>A0A9Q3DMU8_9BASI</name>
<protein>
    <submittedName>
        <fullName evidence="2">Uncharacterized protein</fullName>
    </submittedName>
</protein>
<feature type="region of interest" description="Disordered" evidence="1">
    <location>
        <begin position="44"/>
        <end position="88"/>
    </location>
</feature>
<organism evidence="2 3">
    <name type="scientific">Austropuccinia psidii MF-1</name>
    <dbReference type="NCBI Taxonomy" id="1389203"/>
    <lineage>
        <taxon>Eukaryota</taxon>
        <taxon>Fungi</taxon>
        <taxon>Dikarya</taxon>
        <taxon>Basidiomycota</taxon>
        <taxon>Pucciniomycotina</taxon>
        <taxon>Pucciniomycetes</taxon>
        <taxon>Pucciniales</taxon>
        <taxon>Sphaerophragmiaceae</taxon>
        <taxon>Austropuccinia</taxon>
    </lineage>
</organism>
<dbReference type="EMBL" id="AVOT02018904">
    <property type="protein sequence ID" value="MBW0506149.1"/>
    <property type="molecule type" value="Genomic_DNA"/>
</dbReference>
<keyword evidence="3" id="KW-1185">Reference proteome</keyword>
<sequence length="88" mass="9890">MLITNGWNPNRQFRLLEERVTRIRENVATIHAIGEELNQKERALIPSGSQGVDQSSSPVASNYSGIRKSVTNSHYSPQSQVVSRRRQG</sequence>
<dbReference type="AlphaFoldDB" id="A0A9Q3DMU8"/>
<comment type="caution">
    <text evidence="2">The sequence shown here is derived from an EMBL/GenBank/DDBJ whole genome shotgun (WGS) entry which is preliminary data.</text>
</comment>
<feature type="compositionally biased region" description="Polar residues" evidence="1">
    <location>
        <begin position="47"/>
        <end position="82"/>
    </location>
</feature>
<proteinExistence type="predicted"/>
<reference evidence="2" key="1">
    <citation type="submission" date="2021-03" db="EMBL/GenBank/DDBJ databases">
        <title>Draft genome sequence of rust myrtle Austropuccinia psidii MF-1, a brazilian biotype.</title>
        <authorList>
            <person name="Quecine M.C."/>
            <person name="Pachon D.M.R."/>
            <person name="Bonatelli M.L."/>
            <person name="Correr F.H."/>
            <person name="Franceschini L.M."/>
            <person name="Leite T.F."/>
            <person name="Margarido G.R.A."/>
            <person name="Almeida C.A."/>
            <person name="Ferrarezi J.A."/>
            <person name="Labate C.A."/>
        </authorList>
    </citation>
    <scope>NUCLEOTIDE SEQUENCE</scope>
    <source>
        <strain evidence="2">MF-1</strain>
    </source>
</reference>